<dbReference type="AlphaFoldDB" id="A0AAW3FGW1"/>
<comment type="caution">
    <text evidence="2">The sequence shown here is derived from an EMBL/GenBank/DDBJ whole genome shotgun (WGS) entry which is preliminary data.</text>
</comment>
<dbReference type="PANTHER" id="PTHR46390">
    <property type="entry name" value="MANNOSE-1-PHOSPHATE GUANYLYLTRANSFERASE"/>
    <property type="match status" value="1"/>
</dbReference>
<proteinExistence type="predicted"/>
<dbReference type="PANTHER" id="PTHR46390:SF1">
    <property type="entry name" value="MANNOSE-1-PHOSPHATE GUANYLYLTRANSFERASE"/>
    <property type="match status" value="1"/>
</dbReference>
<keyword evidence="2" id="KW-0808">Transferase</keyword>
<dbReference type="Proteomes" id="UP000029533">
    <property type="component" value="Unassembled WGS sequence"/>
</dbReference>
<dbReference type="RefSeq" id="WP_036869330.1">
    <property type="nucleotide sequence ID" value="NZ_JRNJ01000038.1"/>
</dbReference>
<accession>A0AAW3FGW1</accession>
<dbReference type="InterPro" id="IPR029044">
    <property type="entry name" value="Nucleotide-diphossugar_trans"/>
</dbReference>
<keyword evidence="2" id="KW-0548">Nucleotidyltransferase</keyword>
<dbReference type="InterPro" id="IPR049577">
    <property type="entry name" value="GMPP_N"/>
</dbReference>
<dbReference type="InterPro" id="IPR051161">
    <property type="entry name" value="Mannose-6P_isomerase_type2"/>
</dbReference>
<evidence type="ECO:0000313" key="2">
    <source>
        <dbReference type="EMBL" id="KGF28513.1"/>
    </source>
</evidence>
<dbReference type="Gene3D" id="3.90.550.10">
    <property type="entry name" value="Spore Coat Polysaccharide Biosynthesis Protein SpsA, Chain A"/>
    <property type="match status" value="1"/>
</dbReference>
<name>A0AAW3FGW1_9BACT</name>
<dbReference type="EMBL" id="JRNJ01000038">
    <property type="protein sequence ID" value="KGF28513.1"/>
    <property type="molecule type" value="Genomic_DNA"/>
</dbReference>
<dbReference type="GO" id="GO:0009298">
    <property type="term" value="P:GDP-mannose biosynthetic process"/>
    <property type="evidence" value="ECO:0007669"/>
    <property type="project" value="TreeGrafter"/>
</dbReference>
<organism evidence="2 3">
    <name type="scientific">Prevotella histicola JCM 15637 = DNF00424</name>
    <dbReference type="NCBI Taxonomy" id="1236504"/>
    <lineage>
        <taxon>Bacteria</taxon>
        <taxon>Pseudomonadati</taxon>
        <taxon>Bacteroidota</taxon>
        <taxon>Bacteroidia</taxon>
        <taxon>Bacteroidales</taxon>
        <taxon>Prevotellaceae</taxon>
        <taxon>Prevotella</taxon>
    </lineage>
</organism>
<dbReference type="Pfam" id="PF00483">
    <property type="entry name" value="NTP_transferase"/>
    <property type="match status" value="1"/>
</dbReference>
<dbReference type="SUPFAM" id="SSF53448">
    <property type="entry name" value="Nucleotide-diphospho-sugar transferases"/>
    <property type="match status" value="1"/>
</dbReference>
<dbReference type="InterPro" id="IPR005835">
    <property type="entry name" value="NTP_transferase_dom"/>
</dbReference>
<sequence>MTNTRNNYCVILAGGKGRRLWPSSRDRFPKQFIDFFGVGRTQLQQTFDRFAKFIDKENIYVNTSCEYLDFVREQLPEVAPDHIMAEPIHRNTAPSVAWAVHRIMMTNPNANLIITPSDQNIFNDTAFQSNVLEGLQFVEQHDALLTMGISPTRPEPGYGYIQKGERSEQGDIYKVKAFTEKPDREFAQMFMESKEWYWNTGLFLSNARYLRQCLYSFLPYVLRSIESSKAITTIEEEDTFMKENFPRYPNISLDYGVLEKSDNVYVMKCNFGWADFGTWHGIYEAASRGEGDNVVIDSDVILEDCSNNIIKLPKDRLAVINGLDGYIVAEEDNVLFICKKEDSSALVRRYVNEVQMKKGDAYV</sequence>
<dbReference type="GO" id="GO:0004475">
    <property type="term" value="F:mannose-1-phosphate guanylyltransferase (GTP) activity"/>
    <property type="evidence" value="ECO:0007669"/>
    <property type="project" value="InterPro"/>
</dbReference>
<dbReference type="CDD" id="cd02509">
    <property type="entry name" value="GDP-M1P_Guanylyltransferase"/>
    <property type="match status" value="1"/>
</dbReference>
<dbReference type="SUPFAM" id="SSF159283">
    <property type="entry name" value="Guanosine diphospho-D-mannose pyrophosphorylase/mannose-6-phosphate isomerase linker domain"/>
    <property type="match status" value="1"/>
</dbReference>
<evidence type="ECO:0000313" key="3">
    <source>
        <dbReference type="Proteomes" id="UP000029533"/>
    </source>
</evidence>
<gene>
    <name evidence="2" type="ORF">HMPREF2132_03930</name>
</gene>
<feature type="domain" description="Nucleotidyl transferase" evidence="1">
    <location>
        <begin position="10"/>
        <end position="287"/>
    </location>
</feature>
<reference evidence="2 3" key="1">
    <citation type="submission" date="2014-07" db="EMBL/GenBank/DDBJ databases">
        <authorList>
            <person name="McCorrison J."/>
            <person name="Sanka R."/>
            <person name="Torralba M."/>
            <person name="Gillis M."/>
            <person name="Haft D.H."/>
            <person name="Methe B."/>
            <person name="Sutton G."/>
            <person name="Nelson K.E."/>
        </authorList>
    </citation>
    <scope>NUCLEOTIDE SEQUENCE [LARGE SCALE GENOMIC DNA]</scope>
    <source>
        <strain evidence="2 3">DNF00424</strain>
    </source>
</reference>
<protein>
    <submittedName>
        <fullName evidence="2">Mannose-1-phosphate guanylyltransferase</fullName>
    </submittedName>
</protein>
<evidence type="ECO:0000259" key="1">
    <source>
        <dbReference type="Pfam" id="PF00483"/>
    </source>
</evidence>